<keyword evidence="1" id="KW-0723">Serine/threonine-protein kinase</keyword>
<dbReference type="InterPro" id="IPR000719">
    <property type="entry name" value="Prot_kinase_dom"/>
</dbReference>
<protein>
    <recommendedName>
        <fullName evidence="5">Protein kinase domain-containing protein</fullName>
    </recommendedName>
</protein>
<organism evidence="6 7">
    <name type="scientific">Tritrichomonas musculus</name>
    <dbReference type="NCBI Taxonomy" id="1915356"/>
    <lineage>
        <taxon>Eukaryota</taxon>
        <taxon>Metamonada</taxon>
        <taxon>Parabasalia</taxon>
        <taxon>Tritrichomonadida</taxon>
        <taxon>Tritrichomonadidae</taxon>
        <taxon>Tritrichomonas</taxon>
    </lineage>
</organism>
<dbReference type="Pfam" id="PF13306">
    <property type="entry name" value="LRR_5"/>
    <property type="match status" value="4"/>
</dbReference>
<dbReference type="PANTHER" id="PTHR45661">
    <property type="entry name" value="SURFACE ANTIGEN"/>
    <property type="match status" value="1"/>
</dbReference>
<keyword evidence="1" id="KW-0808">Transferase</keyword>
<keyword evidence="2 4" id="KW-0547">Nucleotide-binding</keyword>
<dbReference type="Gene3D" id="1.25.40.10">
    <property type="entry name" value="Tetratricopeptide repeat domain"/>
    <property type="match status" value="1"/>
</dbReference>
<dbReference type="Gene3D" id="1.10.510.10">
    <property type="entry name" value="Transferase(Phosphotransferase) domain 1"/>
    <property type="match status" value="1"/>
</dbReference>
<comment type="caution">
    <text evidence="6">The sequence shown here is derived from an EMBL/GenBank/DDBJ whole genome shotgun (WGS) entry which is preliminary data.</text>
</comment>
<dbReference type="Pfam" id="PF00069">
    <property type="entry name" value="Pkinase"/>
    <property type="match status" value="1"/>
</dbReference>
<keyword evidence="7" id="KW-1185">Reference proteome</keyword>
<evidence type="ECO:0000256" key="4">
    <source>
        <dbReference type="PROSITE-ProRule" id="PRU10141"/>
    </source>
</evidence>
<feature type="binding site" evidence="4">
    <location>
        <position position="42"/>
    </location>
    <ligand>
        <name>ATP</name>
        <dbReference type="ChEBI" id="CHEBI:30616"/>
    </ligand>
</feature>
<dbReference type="InterPro" id="IPR008271">
    <property type="entry name" value="Ser/Thr_kinase_AS"/>
</dbReference>
<name>A0ABR2L5Y5_9EUKA</name>
<reference evidence="6 7" key="1">
    <citation type="submission" date="2024-04" db="EMBL/GenBank/DDBJ databases">
        <title>Tritrichomonas musculus Genome.</title>
        <authorList>
            <person name="Alves-Ferreira E."/>
            <person name="Grigg M."/>
            <person name="Lorenzi H."/>
            <person name="Galac M."/>
        </authorList>
    </citation>
    <scope>NUCLEOTIDE SEQUENCE [LARGE SCALE GENOMIC DNA]</scope>
    <source>
        <strain evidence="6 7">EAF2021</strain>
    </source>
</reference>
<dbReference type="PROSITE" id="PS00108">
    <property type="entry name" value="PROTEIN_KINASE_ST"/>
    <property type="match status" value="1"/>
</dbReference>
<dbReference type="InterPro" id="IPR053139">
    <property type="entry name" value="Surface_bspA-like"/>
</dbReference>
<evidence type="ECO:0000259" key="5">
    <source>
        <dbReference type="PROSITE" id="PS50011"/>
    </source>
</evidence>
<evidence type="ECO:0000256" key="1">
    <source>
        <dbReference type="ARBA" id="ARBA00022527"/>
    </source>
</evidence>
<dbReference type="SUPFAM" id="SSF56112">
    <property type="entry name" value="Protein kinase-like (PK-like)"/>
    <property type="match status" value="1"/>
</dbReference>
<evidence type="ECO:0000313" key="7">
    <source>
        <dbReference type="Proteomes" id="UP001470230"/>
    </source>
</evidence>
<keyword evidence="1" id="KW-0418">Kinase</keyword>
<dbReference type="Proteomes" id="UP001470230">
    <property type="component" value="Unassembled WGS sequence"/>
</dbReference>
<accession>A0ABR2L5Y5</accession>
<dbReference type="InterPro" id="IPR011990">
    <property type="entry name" value="TPR-like_helical_dom_sf"/>
</dbReference>
<evidence type="ECO:0000313" key="6">
    <source>
        <dbReference type="EMBL" id="KAK8897650.1"/>
    </source>
</evidence>
<dbReference type="SUPFAM" id="SSF81901">
    <property type="entry name" value="HCP-like"/>
    <property type="match status" value="1"/>
</dbReference>
<dbReference type="InterPro" id="IPR026906">
    <property type="entry name" value="LRR_5"/>
</dbReference>
<evidence type="ECO:0000256" key="2">
    <source>
        <dbReference type="ARBA" id="ARBA00022741"/>
    </source>
</evidence>
<dbReference type="InterPro" id="IPR032675">
    <property type="entry name" value="LRR_dom_sf"/>
</dbReference>
<dbReference type="PANTHER" id="PTHR45661:SF3">
    <property type="entry name" value="IG-LIKE DOMAIN-CONTAINING PROTEIN"/>
    <property type="match status" value="1"/>
</dbReference>
<keyword evidence="3 4" id="KW-0067">ATP-binding</keyword>
<dbReference type="EMBL" id="JAPFFF010000002">
    <property type="protein sequence ID" value="KAK8897650.1"/>
    <property type="molecule type" value="Genomic_DNA"/>
</dbReference>
<feature type="domain" description="Protein kinase" evidence="5">
    <location>
        <begin position="13"/>
        <end position="283"/>
    </location>
</feature>
<dbReference type="SUPFAM" id="SSF52058">
    <property type="entry name" value="L domain-like"/>
    <property type="match status" value="4"/>
</dbReference>
<dbReference type="Gene3D" id="3.40.50.12480">
    <property type="match status" value="2"/>
</dbReference>
<evidence type="ECO:0000256" key="3">
    <source>
        <dbReference type="ARBA" id="ARBA00022840"/>
    </source>
</evidence>
<proteinExistence type="predicted"/>
<dbReference type="PRINTS" id="PR00109">
    <property type="entry name" value="TYRKINASE"/>
</dbReference>
<dbReference type="InterPro" id="IPR001245">
    <property type="entry name" value="Ser-Thr/Tyr_kinase_cat_dom"/>
</dbReference>
<sequence length="1344" mass="150149">MSNENEVIDLSQFTVKDKIGGGYFSQVSIIEDKDTKQIYAAKFFTKIPENKTQSDMLYVSREVNFGAGMNHPSIIKFIGYSPKNFENEDKPIIITEYCKNGSLYNFIQEQNKYPELLTDTKKLIIIYGIAAGMKYLHSNNILHRDLKPENILLDDRLLPKIADFGLIKMESMNDLSNYIQSTDGMKGTALYQPREAISYGSQNPKTDVYSFALIVYYIMTSIVPFSDVRDKFTVKLIDGYRPEFKSPINESYKKFIEECWAQEPNDRPPFDEIVELLKKPEFITEKVNKEDYLSYVKYIEDYQSSFDAKKKIVDLEDYIPEASASFARIDIARYVEEPKKTILSSIRKRLGIEQEKLFPFSEFNKLCDSCKKLVTEAENDPDKQFIIAKNLHDGTSKFPKNIEISVRYLERSTEKGNIDSTIFLSRLLIEGNVVSQDIPRAKKYLNKLIMNNKEAFDLYKQIIILEKNPSESAKYFEIGAEKGYEECEFRYAEILFKNGGPRNIERSLKYLIESKDKGFLPSKLFLNALNYMNDNQSFVQLDSRHQHFIIKKIVEFNKKNTEKDQFSPNKAIDIGYRFTQKYFKSFESSDFINVLNSFESVSIEIQYPSKFYENVFKTISEVKEKYIPRLNLNIFISGVDQISNKFGPNLLINTVRIGSSVQEIFSSVFEKCCSISEITIPSSVTKIGDDAFHDCVLLKQITIPSSVTSIGYNAFCGCKSLVQITLPSSLTDIKENTFRNCTSLVQVTIPSSVNNIGPGSFRKCISLKEILIPSSVKVIENSAFMDCSSLTEITLPSSITKIGDYTFNKCTSLTKISIPSSVTEIGVHAFGKCSSMTEISLPSSMTEIKSISFDGCLSLEQFSMPTSVTKIGNISFDGCSSLTQIPIPTSVKEIGYMSLTMCSNLTRISIPSSVVKIGSLSFVSCSSLAQISLPSSIREIGYISLAICSSLEQLTIPSSVSKIENISLDGCSSLREISIPSSVKEIGELHLIKCSSLVEIIIPSSSKVGSICFHECSSLIEVSLPSSIDIICEHCFDSCSSLKQIEIPSSVTLIGNYAFNKCSSLTKIWIPKSVKEIKDRAFDGCVELKEIIIPLSVTKIGDLCFNGCSLLTKMTIPSSVRKIGNLSFDGCSSLKKIEISKLVTKIGRISFNGCSSLKEISIPKSVKVIHAKSFKGCTSLAQICIPSSIPLDKQDSITRYTLAQNLMSLSVTSIKEYAFSECTSLIQIKLPSSLVEIAEYAFEGCSSLKHVLFASPYYLVSIGKNAFCGCSSLKEISIPSSVDDIGDYAFVKCSSLTKIEILSSTAEIGSGVFDECSSLREISIPSEFQKPINFVSSNVKINII</sequence>
<dbReference type="Gene3D" id="3.80.10.10">
    <property type="entry name" value="Ribonuclease Inhibitor"/>
    <property type="match status" value="4"/>
</dbReference>
<gene>
    <name evidence="6" type="ORF">M9Y10_015613</name>
</gene>
<dbReference type="PROSITE" id="PS00107">
    <property type="entry name" value="PROTEIN_KINASE_ATP"/>
    <property type="match status" value="1"/>
</dbReference>
<dbReference type="InterPro" id="IPR017441">
    <property type="entry name" value="Protein_kinase_ATP_BS"/>
</dbReference>
<dbReference type="SMART" id="SM00220">
    <property type="entry name" value="S_TKc"/>
    <property type="match status" value="1"/>
</dbReference>
<dbReference type="PROSITE" id="PS50011">
    <property type="entry name" value="PROTEIN_KINASE_DOM"/>
    <property type="match status" value="1"/>
</dbReference>
<dbReference type="InterPro" id="IPR011009">
    <property type="entry name" value="Kinase-like_dom_sf"/>
</dbReference>